<dbReference type="InterPro" id="IPR010872">
    <property type="entry name" value="MDMPI_C-term_domain"/>
</dbReference>
<dbReference type="NCBIfam" id="TIGR03083">
    <property type="entry name" value="maleylpyruvate isomerase family mycothiol-dependent enzyme"/>
    <property type="match status" value="1"/>
</dbReference>
<dbReference type="SUPFAM" id="SSF109854">
    <property type="entry name" value="DinB/YfiT-like putative metalloenzymes"/>
    <property type="match status" value="1"/>
</dbReference>
<sequence>MSAGLDRERMLDAIEAQAGLVRFALTGDGDDGDGGDGAGGGADVGAPVPSCPDWTVHDLVVHLGTANWWGGANVREANPEGRARGMREVMESAPPASAGADALARWYADLVVVANKTYTDADLDAPAWTFAGPGRAGYWLRRQLHETAIHRWDLEAALRGVAGTTPLMDDVAMDGIDEFCTALRPVLDLVKPPLPVTIRLRAGDREWSLRGAEGTGEVEVAGTAETLILLLWGRVGRDADLEVVGDVAGLDAALEVGLSN</sequence>
<dbReference type="Gene3D" id="1.20.120.450">
    <property type="entry name" value="dinb family like domain"/>
    <property type="match status" value="1"/>
</dbReference>
<feature type="domain" description="MDMPI C-terminal" evidence="1">
    <location>
        <begin position="170"/>
        <end position="251"/>
    </location>
</feature>
<dbReference type="Pfam" id="PF11716">
    <property type="entry name" value="MDMPI_N"/>
    <property type="match status" value="1"/>
</dbReference>
<dbReference type="RefSeq" id="WP_380023086.1">
    <property type="nucleotide sequence ID" value="NZ_JBHMDY010000002.1"/>
</dbReference>
<evidence type="ECO:0000259" key="1">
    <source>
        <dbReference type="Pfam" id="PF07398"/>
    </source>
</evidence>
<protein>
    <submittedName>
        <fullName evidence="3">Maleylpyruvate isomerase family mycothiol-dependent enzyme</fullName>
    </submittedName>
</protein>
<organism evidence="3 4">
    <name type="scientific">Dietzia aerolata</name>
    <dbReference type="NCBI Taxonomy" id="595984"/>
    <lineage>
        <taxon>Bacteria</taxon>
        <taxon>Bacillati</taxon>
        <taxon>Actinomycetota</taxon>
        <taxon>Actinomycetes</taxon>
        <taxon>Mycobacteriales</taxon>
        <taxon>Dietziaceae</taxon>
        <taxon>Dietzia</taxon>
    </lineage>
</organism>
<dbReference type="Pfam" id="PF07398">
    <property type="entry name" value="MDMPI_C"/>
    <property type="match status" value="1"/>
</dbReference>
<evidence type="ECO:0000313" key="4">
    <source>
        <dbReference type="Proteomes" id="UP001589700"/>
    </source>
</evidence>
<dbReference type="PANTHER" id="PTHR40758:SF1">
    <property type="entry name" value="CONSERVED PROTEIN"/>
    <property type="match status" value="1"/>
</dbReference>
<comment type="caution">
    <text evidence="3">The sequence shown here is derived from an EMBL/GenBank/DDBJ whole genome shotgun (WGS) entry which is preliminary data.</text>
</comment>
<dbReference type="InterPro" id="IPR034660">
    <property type="entry name" value="DinB/YfiT-like"/>
</dbReference>
<accession>A0ABV5JQE6</accession>
<dbReference type="InterPro" id="IPR024344">
    <property type="entry name" value="MDMPI_metal-binding"/>
</dbReference>
<keyword evidence="3" id="KW-0413">Isomerase</keyword>
<name>A0ABV5JQE6_9ACTN</name>
<proteinExistence type="predicted"/>
<dbReference type="PANTHER" id="PTHR40758">
    <property type="entry name" value="CONSERVED PROTEIN"/>
    <property type="match status" value="1"/>
</dbReference>
<evidence type="ECO:0000259" key="2">
    <source>
        <dbReference type="Pfam" id="PF11716"/>
    </source>
</evidence>
<gene>
    <name evidence="3" type="ORF">ACFFVD_04095</name>
</gene>
<reference evidence="3 4" key="1">
    <citation type="submission" date="2024-09" db="EMBL/GenBank/DDBJ databases">
        <authorList>
            <person name="Sun Q."/>
            <person name="Mori K."/>
        </authorList>
    </citation>
    <scope>NUCLEOTIDE SEQUENCE [LARGE SCALE GENOMIC DNA]</scope>
    <source>
        <strain evidence="3 4">CCM 7659</strain>
    </source>
</reference>
<dbReference type="InterPro" id="IPR017517">
    <property type="entry name" value="Maleyloyr_isom"/>
</dbReference>
<dbReference type="EMBL" id="JBHMDY010000002">
    <property type="protein sequence ID" value="MFB9258974.1"/>
    <property type="molecule type" value="Genomic_DNA"/>
</dbReference>
<dbReference type="GO" id="GO:0016853">
    <property type="term" value="F:isomerase activity"/>
    <property type="evidence" value="ECO:0007669"/>
    <property type="project" value="UniProtKB-KW"/>
</dbReference>
<feature type="domain" description="Mycothiol-dependent maleylpyruvate isomerase metal-binding" evidence="2">
    <location>
        <begin position="41"/>
        <end position="155"/>
    </location>
</feature>
<evidence type="ECO:0000313" key="3">
    <source>
        <dbReference type="EMBL" id="MFB9258974.1"/>
    </source>
</evidence>
<dbReference type="Proteomes" id="UP001589700">
    <property type="component" value="Unassembled WGS sequence"/>
</dbReference>
<keyword evidence="4" id="KW-1185">Reference proteome</keyword>